<dbReference type="Pfam" id="PF05899">
    <property type="entry name" value="Cupin_3"/>
    <property type="match status" value="1"/>
</dbReference>
<gene>
    <name evidence="2" type="ORF">H2509_12300</name>
</gene>
<proteinExistence type="predicted"/>
<evidence type="ECO:0000313" key="3">
    <source>
        <dbReference type="Proteomes" id="UP000541109"/>
    </source>
</evidence>
<dbReference type="EMBL" id="JACFXV010000053">
    <property type="protein sequence ID" value="MBA5777904.1"/>
    <property type="molecule type" value="Genomic_DNA"/>
</dbReference>
<feature type="domain" description="(S)-ureidoglycine aminohydrolase cupin" evidence="1">
    <location>
        <begin position="44"/>
        <end position="115"/>
    </location>
</feature>
<dbReference type="PANTHER" id="PTHR40943:SF2">
    <property type="entry name" value="(S)-UREIDOGLYCINE AMINOHYDROLASE CUPIN DOMAIN-CONTAINING PROTEIN"/>
    <property type="match status" value="1"/>
</dbReference>
<dbReference type="CDD" id="cd02227">
    <property type="entry name" value="cupin_TM1112-like"/>
    <property type="match status" value="1"/>
</dbReference>
<evidence type="ECO:0000259" key="1">
    <source>
        <dbReference type="Pfam" id="PF05899"/>
    </source>
</evidence>
<comment type="caution">
    <text evidence="2">The sequence shown here is derived from an EMBL/GenBank/DDBJ whole genome shotgun (WGS) entry which is preliminary data.</text>
</comment>
<accession>A0A839AG51</accession>
<dbReference type="AlphaFoldDB" id="A0A839AG51"/>
<keyword evidence="3" id="KW-1185">Reference proteome</keyword>
<dbReference type="Gene3D" id="2.60.120.10">
    <property type="entry name" value="Jelly Rolls"/>
    <property type="match status" value="1"/>
</dbReference>
<sequence length="121" mass="13302">MATGKAGIYRIGESESEAESYRPAAEKVVSGDPLQTIWNCYTDKTGHFSAGIWQGEPGKVHVNYTEEEVCVLLEGEVRLTDGEGNGETFRKGDAFAIPAGFRGTWETVERAKKIYVILEKA</sequence>
<dbReference type="InterPro" id="IPR011051">
    <property type="entry name" value="RmlC_Cupin_sf"/>
</dbReference>
<dbReference type="InterPro" id="IPR008579">
    <property type="entry name" value="UGlyAH_Cupin_dom"/>
</dbReference>
<organism evidence="2 3">
    <name type="scientific">Stappia albiluteola</name>
    <dbReference type="NCBI Taxonomy" id="2758565"/>
    <lineage>
        <taxon>Bacteria</taxon>
        <taxon>Pseudomonadati</taxon>
        <taxon>Pseudomonadota</taxon>
        <taxon>Alphaproteobacteria</taxon>
        <taxon>Hyphomicrobiales</taxon>
        <taxon>Stappiaceae</taxon>
        <taxon>Stappia</taxon>
    </lineage>
</organism>
<dbReference type="Proteomes" id="UP000541109">
    <property type="component" value="Unassembled WGS sequence"/>
</dbReference>
<dbReference type="RefSeq" id="WP_182165694.1">
    <property type="nucleotide sequence ID" value="NZ_JACFXV010000053.1"/>
</dbReference>
<dbReference type="InterPro" id="IPR014710">
    <property type="entry name" value="RmlC-like_jellyroll"/>
</dbReference>
<dbReference type="PANTHER" id="PTHR40943">
    <property type="entry name" value="CYTOPLASMIC PROTEIN-RELATED"/>
    <property type="match status" value="1"/>
</dbReference>
<protein>
    <submittedName>
        <fullName evidence="2">DUF861 domain-containing protein</fullName>
    </submittedName>
</protein>
<reference evidence="2 3" key="1">
    <citation type="submission" date="2020-07" db="EMBL/GenBank/DDBJ databases">
        <title>Stappia sp., F7233, whole genome shotgun sequencing project.</title>
        <authorList>
            <person name="Jiang S."/>
            <person name="Liu Z.W."/>
            <person name="Du Z.J."/>
        </authorList>
    </citation>
    <scope>NUCLEOTIDE SEQUENCE [LARGE SCALE GENOMIC DNA]</scope>
    <source>
        <strain evidence="2 3">F7233</strain>
    </source>
</reference>
<evidence type="ECO:0000313" key="2">
    <source>
        <dbReference type="EMBL" id="MBA5777904.1"/>
    </source>
</evidence>
<name>A0A839AG51_9HYPH</name>
<dbReference type="SUPFAM" id="SSF51182">
    <property type="entry name" value="RmlC-like cupins"/>
    <property type="match status" value="1"/>
</dbReference>